<comment type="caution">
    <text evidence="3">The sequence shown here is derived from an EMBL/GenBank/DDBJ whole genome shotgun (WGS) entry which is preliminary data.</text>
</comment>
<feature type="compositionally biased region" description="Low complexity" evidence="1">
    <location>
        <begin position="66"/>
        <end position="118"/>
    </location>
</feature>
<keyword evidence="2" id="KW-1133">Transmembrane helix</keyword>
<feature type="region of interest" description="Disordered" evidence="1">
    <location>
        <begin position="40"/>
        <end position="166"/>
    </location>
</feature>
<feature type="compositionally biased region" description="Gly residues" evidence="1">
    <location>
        <begin position="654"/>
        <end position="666"/>
    </location>
</feature>
<reference evidence="3 4" key="1">
    <citation type="journal article" date="2015" name="Nature">
        <title>rRNA introns, odd ribosomes, and small enigmatic genomes across a large radiation of phyla.</title>
        <authorList>
            <person name="Brown C.T."/>
            <person name="Hug L.A."/>
            <person name="Thomas B.C."/>
            <person name="Sharon I."/>
            <person name="Castelle C.J."/>
            <person name="Singh A."/>
            <person name="Wilkins M.J."/>
            <person name="Williams K.H."/>
            <person name="Banfield J.F."/>
        </authorList>
    </citation>
    <scope>NUCLEOTIDE SEQUENCE [LARGE SCALE GENOMIC DNA]</scope>
</reference>
<keyword evidence="2" id="KW-0472">Membrane</keyword>
<organism evidence="3 4">
    <name type="scientific">Candidatus Woesebacteria bacterium GW2011_GWA1_39_21</name>
    <dbReference type="NCBI Taxonomy" id="1618550"/>
    <lineage>
        <taxon>Bacteria</taxon>
        <taxon>Candidatus Woeseibacteriota</taxon>
    </lineage>
</organism>
<gene>
    <name evidence="3" type="ORF">UT39_C0016G0023</name>
</gene>
<accession>A0A0G0N5P4</accession>
<keyword evidence="2" id="KW-0812">Transmembrane</keyword>
<proteinExistence type="predicted"/>
<dbReference type="PATRIC" id="fig|1618550.3.peg.907"/>
<feature type="compositionally biased region" description="Polar residues" evidence="1">
    <location>
        <begin position="119"/>
        <end position="137"/>
    </location>
</feature>
<dbReference type="EMBL" id="LBWP01000016">
    <property type="protein sequence ID" value="KKR10718.1"/>
    <property type="molecule type" value="Genomic_DNA"/>
</dbReference>
<evidence type="ECO:0000313" key="3">
    <source>
        <dbReference type="EMBL" id="KKR10718.1"/>
    </source>
</evidence>
<evidence type="ECO:0000256" key="2">
    <source>
        <dbReference type="SAM" id="Phobius"/>
    </source>
</evidence>
<sequence length="752" mass="76916">MKITKFRKIIKRVLAIYMALMLFILGNVRYTYAIPTAPSAPTAPTAPSDPPAPPVAPEAPAPTAPTAPSAPQEPEAPQQPSSPTTAGDPAAPTTDSNSTDNSQDTTNNNTTSSTPQDTVSDQAASDSQETNDQTTDTVVGASVELTGGMDSNEGMGTGSVTTGDADNTGAITNTGANNFLTVGDGGFEGGIVVTSIGNGPDSVNTGTVVVNDDSSTTQVNTTNVVNNMNQVSDSGHNEASKNMNGAEITTGDANVTGTIVNSVNTNIDGVMVSEFNIVDDHVGDIILDFSKGCVSNCGENDITVVNSGNGPDSVNTGTVDLTENDLSFQQNDANVENNMILTANSGDNTANKNMNGETSITTGDANVSANVVNFVNTNIAGDVVYAVVNIFGELIGDIIMPETALTACCGGSDVTVSNSGNGTDSTNTANVNISEADLINQFNNAYIDNNLYYDANTGGNGLSKDMGGDTSVTTGDAEILAKVLNVANTNIITGNSWLVIINEAGKWIGHILGTDGNSSLAGSDGFEFVVNDVADNNTITQVNNANVMNNVKLSANTGDNEADKNMGGSSIVTGDAKIVANIVNFVNNNIIGDGKLFVTVVNVFGSWLGNFVPPGHEHDKDIADDPGTGGSENLPPVDPIHDDTPYNTNPNVSGGSGSGGTSGGGSSSSSSPSVIASVKSLTPKVLGVSFLKGSASDNSLDLGGASAAQEITDSLGKKSIKLNLAYALFALPLILGFIIVRRRIHLQHASAK</sequence>
<dbReference type="STRING" id="1618550.UT39_C0016G0023"/>
<dbReference type="AlphaFoldDB" id="A0A0G0N5P4"/>
<protein>
    <submittedName>
        <fullName evidence="3">Uncharacterized protein</fullName>
    </submittedName>
</protein>
<evidence type="ECO:0000313" key="4">
    <source>
        <dbReference type="Proteomes" id="UP000034246"/>
    </source>
</evidence>
<feature type="compositionally biased region" description="Pro residues" evidence="1">
    <location>
        <begin position="47"/>
        <end position="65"/>
    </location>
</feature>
<feature type="transmembrane region" description="Helical" evidence="2">
    <location>
        <begin position="724"/>
        <end position="740"/>
    </location>
</feature>
<evidence type="ECO:0000256" key="1">
    <source>
        <dbReference type="SAM" id="MobiDB-lite"/>
    </source>
</evidence>
<dbReference type="Proteomes" id="UP000034246">
    <property type="component" value="Unassembled WGS sequence"/>
</dbReference>
<name>A0A0G0N5P4_9BACT</name>
<feature type="region of interest" description="Disordered" evidence="1">
    <location>
        <begin position="616"/>
        <end position="673"/>
    </location>
</feature>